<evidence type="ECO:0000256" key="4">
    <source>
        <dbReference type="ARBA" id="ARBA00022824"/>
    </source>
</evidence>
<comment type="similarity">
    <text evidence="2">Belongs to the DIPK family.</text>
</comment>
<evidence type="ECO:0000313" key="12">
    <source>
        <dbReference type="Proteomes" id="UP001046870"/>
    </source>
</evidence>
<dbReference type="Proteomes" id="UP001046870">
    <property type="component" value="Chromosome 24"/>
</dbReference>
<keyword evidence="6 9" id="KW-1133">Transmembrane helix</keyword>
<dbReference type="InterPro" id="IPR029244">
    <property type="entry name" value="FAM69_N"/>
</dbReference>
<dbReference type="OrthoDB" id="8543887at2759"/>
<sequence length="420" mass="47422">MRSPRRSCVPQGLGGRICKKSTLLLALFWFGTWVFFNGLAIMHSSVFSDLCTDEKSKRILQGVCDEFGRGVLVGDLCEDLCVSRTLEYTHCLYYHNGKRVLQASWRGLTIVLKSKLENFSSYESPEPLEDQGGPSLSPADMLLYTTMEIRSLLGLEVGISLGERPRPYSRAELASLWSLLQQEEYVLFRVLQDVSHHVLKILGSCGHFYAVEHLIAGCALTQNLFSLEELTGPPGKGAEISSRCSAGPGREVVLQIALSFLHMVRHFESDFAHPLHLCDIKPENFGIRKDLTVVAIDVDMAFFEPKMQNILEQKCSSDTDCSFFDCSSKCDIKEKKCFSKRTNSNLQVICDKIFRNWFSPKLLGGRMWCPLEVELAHTVQECARATGDKDDRQTVWDRLHSLLSQLLQDIPPQREGQRES</sequence>
<evidence type="ECO:0000256" key="1">
    <source>
        <dbReference type="ARBA" id="ARBA00004648"/>
    </source>
</evidence>
<evidence type="ECO:0000256" key="8">
    <source>
        <dbReference type="ARBA" id="ARBA00023157"/>
    </source>
</evidence>
<evidence type="ECO:0000313" key="11">
    <source>
        <dbReference type="EMBL" id="KAG7455522.1"/>
    </source>
</evidence>
<dbReference type="EMBL" id="JAFDVH010000024">
    <property type="protein sequence ID" value="KAG7455522.1"/>
    <property type="molecule type" value="Genomic_DNA"/>
</dbReference>
<keyword evidence="4" id="KW-0256">Endoplasmic reticulum</keyword>
<name>A0A9D3T069_MEGAT</name>
<evidence type="ECO:0000256" key="9">
    <source>
        <dbReference type="SAM" id="Phobius"/>
    </source>
</evidence>
<dbReference type="Pfam" id="PF14875">
    <property type="entry name" value="PIP49_N"/>
    <property type="match status" value="1"/>
</dbReference>
<dbReference type="InterPro" id="IPR011009">
    <property type="entry name" value="Kinase-like_dom_sf"/>
</dbReference>
<keyword evidence="12" id="KW-1185">Reference proteome</keyword>
<protein>
    <recommendedName>
        <fullName evidence="10">FAM69 N-terminal domain-containing protein</fullName>
    </recommendedName>
</protein>
<gene>
    <name evidence="11" type="ORF">MATL_G00257720</name>
</gene>
<feature type="domain" description="FAM69 N-terminal" evidence="10">
    <location>
        <begin position="15"/>
        <end position="161"/>
    </location>
</feature>
<dbReference type="GO" id="GO:0005789">
    <property type="term" value="C:endoplasmic reticulum membrane"/>
    <property type="evidence" value="ECO:0007669"/>
    <property type="project" value="UniProtKB-SubCell"/>
</dbReference>
<organism evidence="11 12">
    <name type="scientific">Megalops atlanticus</name>
    <name type="common">Tarpon</name>
    <name type="synonym">Clupea gigantea</name>
    <dbReference type="NCBI Taxonomy" id="7932"/>
    <lineage>
        <taxon>Eukaryota</taxon>
        <taxon>Metazoa</taxon>
        <taxon>Chordata</taxon>
        <taxon>Craniata</taxon>
        <taxon>Vertebrata</taxon>
        <taxon>Euteleostomi</taxon>
        <taxon>Actinopterygii</taxon>
        <taxon>Neopterygii</taxon>
        <taxon>Teleostei</taxon>
        <taxon>Elopiformes</taxon>
        <taxon>Megalopidae</taxon>
        <taxon>Megalops</taxon>
    </lineage>
</organism>
<comment type="subcellular location">
    <subcellularLocation>
        <location evidence="1">Endoplasmic reticulum membrane</location>
        <topology evidence="1">Single-pass type II membrane protein</topology>
    </subcellularLocation>
</comment>
<evidence type="ECO:0000256" key="7">
    <source>
        <dbReference type="ARBA" id="ARBA00023136"/>
    </source>
</evidence>
<evidence type="ECO:0000256" key="2">
    <source>
        <dbReference type="ARBA" id="ARBA00006338"/>
    </source>
</evidence>
<comment type="caution">
    <text evidence="11">The sequence shown here is derived from an EMBL/GenBank/DDBJ whole genome shotgun (WGS) entry which is preliminary data.</text>
</comment>
<dbReference type="SMART" id="SM01299">
    <property type="entry name" value="PIP49_N"/>
    <property type="match status" value="1"/>
</dbReference>
<dbReference type="SUPFAM" id="SSF56112">
    <property type="entry name" value="Protein kinase-like (PK-like)"/>
    <property type="match status" value="1"/>
</dbReference>
<evidence type="ECO:0000259" key="10">
    <source>
        <dbReference type="SMART" id="SM01299"/>
    </source>
</evidence>
<reference evidence="11" key="1">
    <citation type="submission" date="2021-01" db="EMBL/GenBank/DDBJ databases">
        <authorList>
            <person name="Zahm M."/>
            <person name="Roques C."/>
            <person name="Cabau C."/>
            <person name="Klopp C."/>
            <person name="Donnadieu C."/>
            <person name="Jouanno E."/>
            <person name="Lampietro C."/>
            <person name="Louis A."/>
            <person name="Herpin A."/>
            <person name="Echchiki A."/>
            <person name="Berthelot C."/>
            <person name="Parey E."/>
            <person name="Roest-Crollius H."/>
            <person name="Braasch I."/>
            <person name="Postlethwait J."/>
            <person name="Bobe J."/>
            <person name="Montfort J."/>
            <person name="Bouchez O."/>
            <person name="Begum T."/>
            <person name="Mejri S."/>
            <person name="Adams A."/>
            <person name="Chen W.-J."/>
            <person name="Guiguen Y."/>
        </authorList>
    </citation>
    <scope>NUCLEOTIDE SEQUENCE</scope>
    <source>
        <strain evidence="11">YG-15Mar2019-1</strain>
        <tissue evidence="11">Brain</tissue>
    </source>
</reference>
<feature type="transmembrane region" description="Helical" evidence="9">
    <location>
        <begin position="21"/>
        <end position="42"/>
    </location>
</feature>
<accession>A0A9D3T069</accession>
<keyword evidence="5" id="KW-0735">Signal-anchor</keyword>
<dbReference type="Pfam" id="PF12260">
    <property type="entry name" value="PIP49_C"/>
    <property type="match status" value="1"/>
</dbReference>
<evidence type="ECO:0000256" key="5">
    <source>
        <dbReference type="ARBA" id="ARBA00022968"/>
    </source>
</evidence>
<dbReference type="InterPro" id="IPR022049">
    <property type="entry name" value="FAM69_kinase_dom"/>
</dbReference>
<proteinExistence type="inferred from homology"/>
<evidence type="ECO:0000256" key="3">
    <source>
        <dbReference type="ARBA" id="ARBA00022692"/>
    </source>
</evidence>
<keyword evidence="7 9" id="KW-0472">Membrane</keyword>
<evidence type="ECO:0000256" key="6">
    <source>
        <dbReference type="ARBA" id="ARBA00022989"/>
    </source>
</evidence>
<dbReference type="PANTHER" id="PTHR21093">
    <property type="entry name" value="DIVERGENT PROTEIN KINASE DOMAIN 1C-RELATED"/>
    <property type="match status" value="1"/>
</dbReference>
<keyword evidence="3 9" id="KW-0812">Transmembrane</keyword>
<keyword evidence="8" id="KW-1015">Disulfide bond</keyword>
<dbReference type="AlphaFoldDB" id="A0A9D3T069"/>
<dbReference type="PANTHER" id="PTHR21093:SF2">
    <property type="entry name" value="DIVERGENT PROTEIN KINASE DOMAIN 1C"/>
    <property type="match status" value="1"/>
</dbReference>